<dbReference type="OrthoDB" id="5918501at2759"/>
<evidence type="ECO:0000313" key="3">
    <source>
        <dbReference type="Proteomes" id="UP000055048"/>
    </source>
</evidence>
<feature type="region of interest" description="Disordered" evidence="1">
    <location>
        <begin position="169"/>
        <end position="227"/>
    </location>
</feature>
<dbReference type="Proteomes" id="UP000055048">
    <property type="component" value="Unassembled WGS sequence"/>
</dbReference>
<reference evidence="2 3" key="1">
    <citation type="submission" date="2015-01" db="EMBL/GenBank/DDBJ databases">
        <title>Evolution of Trichinella species and genotypes.</title>
        <authorList>
            <person name="Korhonen P.K."/>
            <person name="Edoardo P."/>
            <person name="Giuseppe L.R."/>
            <person name="Gasser R.B."/>
        </authorList>
    </citation>
    <scope>NUCLEOTIDE SEQUENCE [LARGE SCALE GENOMIC DNA]</scope>
    <source>
        <strain evidence="2">ISS417</strain>
    </source>
</reference>
<accession>A0A0V0U936</accession>
<dbReference type="AlphaFoldDB" id="A0A0V0U936"/>
<feature type="compositionally biased region" description="Basic and acidic residues" evidence="1">
    <location>
        <begin position="169"/>
        <end position="179"/>
    </location>
</feature>
<comment type="caution">
    <text evidence="2">The sequence shown here is derived from an EMBL/GenBank/DDBJ whole genome shotgun (WGS) entry which is preliminary data.</text>
</comment>
<feature type="compositionally biased region" description="Acidic residues" evidence="1">
    <location>
        <begin position="210"/>
        <end position="227"/>
    </location>
</feature>
<evidence type="ECO:0000256" key="1">
    <source>
        <dbReference type="SAM" id="MobiDB-lite"/>
    </source>
</evidence>
<sequence>MHVFTLQLCKMGRRKIPELSVGRMLCNEFQITEDELNKYAKKLDDSNFPVNFDFFTIAFQSLKNKPLPITLSSSNAYMAFRIEQIRQTIRSNAEAEIYYNSTLKSTNDDGQNENGLGLGRTLPAYDELFPNELISEENKAPFKYRAKNEPYYIESADLKVDEIEEKKFVVDAEDKKDPENPTVQDGSDSEDMADEEEPEDHDYVNSYFDNGEDYLDESEEDEDQIFM</sequence>
<protein>
    <recommendedName>
        <fullName evidence="4">DNA-directed RNA polymerase III subunit RPC7</fullName>
    </recommendedName>
</protein>
<keyword evidence="3" id="KW-1185">Reference proteome</keyword>
<evidence type="ECO:0000313" key="2">
    <source>
        <dbReference type="EMBL" id="KRX47605.1"/>
    </source>
</evidence>
<name>A0A0V0U936_9BILA</name>
<dbReference type="EMBL" id="JYDJ01000040">
    <property type="protein sequence ID" value="KRX47605.1"/>
    <property type="molecule type" value="Genomic_DNA"/>
</dbReference>
<organism evidence="2 3">
    <name type="scientific">Trichinella murrelli</name>
    <dbReference type="NCBI Taxonomy" id="144512"/>
    <lineage>
        <taxon>Eukaryota</taxon>
        <taxon>Metazoa</taxon>
        <taxon>Ecdysozoa</taxon>
        <taxon>Nematoda</taxon>
        <taxon>Enoplea</taxon>
        <taxon>Dorylaimia</taxon>
        <taxon>Trichinellida</taxon>
        <taxon>Trichinellidae</taxon>
        <taxon>Trichinella</taxon>
    </lineage>
</organism>
<proteinExistence type="predicted"/>
<evidence type="ECO:0008006" key="4">
    <source>
        <dbReference type="Google" id="ProtNLM"/>
    </source>
</evidence>
<feature type="compositionally biased region" description="Acidic residues" evidence="1">
    <location>
        <begin position="187"/>
        <end position="200"/>
    </location>
</feature>
<gene>
    <name evidence="2" type="ORF">T05_3263</name>
</gene>